<dbReference type="AlphaFoldDB" id="A0A1H1H136"/>
<evidence type="ECO:0000313" key="2">
    <source>
        <dbReference type="Proteomes" id="UP000217103"/>
    </source>
</evidence>
<gene>
    <name evidence="1" type="ORF">SAMN04489764_3971</name>
</gene>
<dbReference type="EMBL" id="FNKK01000002">
    <property type="protein sequence ID" value="SDR19073.1"/>
    <property type="molecule type" value="Genomic_DNA"/>
</dbReference>
<evidence type="ECO:0000313" key="1">
    <source>
        <dbReference type="EMBL" id="SDR19073.1"/>
    </source>
</evidence>
<protein>
    <submittedName>
        <fullName evidence="1">Uncharacterized protein</fullName>
    </submittedName>
</protein>
<proteinExistence type="predicted"/>
<organism evidence="1 2">
    <name type="scientific">Thermostaphylospora chromogena</name>
    <dbReference type="NCBI Taxonomy" id="35622"/>
    <lineage>
        <taxon>Bacteria</taxon>
        <taxon>Bacillati</taxon>
        <taxon>Actinomycetota</taxon>
        <taxon>Actinomycetes</taxon>
        <taxon>Streptosporangiales</taxon>
        <taxon>Thermomonosporaceae</taxon>
        <taxon>Thermostaphylospora</taxon>
    </lineage>
</organism>
<sequence>MLEGHLSDPDGSGRDWDCALANHLHALRTRPPHQVIDDLTADLYALHTDIAQSRHQDATRWLYRVAAILACVQANALTRIGDHEAAIRWWSTARRTADASGDLEVRLLVRGEEAIHGLYGQREPRRVLALVAAARRITDRPWPRLVAAEAKALAMLGRHSDATRTLDRLVDAAERVGGDSLGWWKVDQVYFARSWVHAAAGSERAADAARDRVLSTVSRNSYQYRINVRLHEAICTVVQGGIDAGCRHAAELIDATPAAYRTNHVVETGRRVLGAVPPGRQASPAVADLRTVLVAASGGGGSGHRGPAGAHRRSG</sequence>
<reference evidence="1 2" key="1">
    <citation type="submission" date="2016-10" db="EMBL/GenBank/DDBJ databases">
        <authorList>
            <person name="de Groot N.N."/>
        </authorList>
    </citation>
    <scope>NUCLEOTIDE SEQUENCE [LARGE SCALE GENOMIC DNA]</scope>
    <source>
        <strain evidence="1 2">DSM 43794</strain>
    </source>
</reference>
<dbReference type="Proteomes" id="UP000217103">
    <property type="component" value="Unassembled WGS sequence"/>
</dbReference>
<name>A0A1H1H136_9ACTN</name>
<keyword evidence="2" id="KW-1185">Reference proteome</keyword>
<accession>A0A1H1H136</accession>